<organism evidence="6 7">
    <name type="scientific">Profundibacter amoris</name>
    <dbReference type="NCBI Taxonomy" id="2171755"/>
    <lineage>
        <taxon>Bacteria</taxon>
        <taxon>Pseudomonadati</taxon>
        <taxon>Pseudomonadota</taxon>
        <taxon>Alphaproteobacteria</taxon>
        <taxon>Rhodobacterales</taxon>
        <taxon>Paracoccaceae</taxon>
        <taxon>Profundibacter</taxon>
    </lineage>
</organism>
<dbReference type="InterPro" id="IPR036890">
    <property type="entry name" value="HATPase_C_sf"/>
</dbReference>
<sequence>MRAWRWIFLTLFGIVLSGIASIAAPTVSLTIGVLAWRGDEKARQQWEPTRATLQAAFPEYNIVLRPIGLKGMEAALAAQELDFFITNPGNYIEMEQRYGASRLVTLESVRVGAPAASVGAVLFSRSDRPDIRTLGDLRGKTLLGVSREAFGGFQIGWGVLQRAGIDPFTDMAGVTFAGFPLDNIVTQVANGHADAGTVRACLLEEMAQEGRIEMEDFRVLNPQHVDGFDCALSSPLYPNWPFAKARQTNHVLAKRVAVALLEMSPQSKGGAGQSWTIPLSYQPVTELFKSLHIGPYTLTAGQVFREFLQRNKGWFLLALALVILAALHVWHTEFLVFKRTRQLKESQEKARLRLAELAHVSRQTTLGEMARGLAHEINQPLGSISNYAAGSVRMIRNGVTSAQLEEPLREIAHQAEHAGRVLKRIRGFVDNRASPREKADINALLTEAIDLLGAELRQADITVQSRLAPDLPQLSVDGVAIEQVAVNLVRNAIEAMAAQASGPRILQVSSERDKRDATRLRVTIRDSGPGLDADALEHIFEPFNSDKSSGMGLGLSISYSIIESHGGMIYADNNPDGGVSISFTLPVDQGNNA</sequence>
<dbReference type="Gene3D" id="3.30.565.10">
    <property type="entry name" value="Histidine kinase-like ATPase, C-terminal domain"/>
    <property type="match status" value="1"/>
</dbReference>
<dbReference type="AlphaFoldDB" id="A0A347UIC0"/>
<dbReference type="RefSeq" id="WP_118943253.1">
    <property type="nucleotide sequence ID" value="NZ_CP032125.1"/>
</dbReference>
<dbReference type="PANTHER" id="PTHR43065:SF42">
    <property type="entry name" value="TWO-COMPONENT SENSOR PPRA"/>
    <property type="match status" value="1"/>
</dbReference>
<dbReference type="SMART" id="SM00388">
    <property type="entry name" value="HisKA"/>
    <property type="match status" value="1"/>
</dbReference>
<comment type="catalytic activity">
    <reaction evidence="1">
        <text>ATP + protein L-histidine = ADP + protein N-phospho-L-histidine.</text>
        <dbReference type="EC" id="2.7.13.3"/>
    </reaction>
</comment>
<protein>
    <recommendedName>
        <fullName evidence="2">histidine kinase</fullName>
        <ecNumber evidence="2">2.7.13.3</ecNumber>
    </recommendedName>
</protein>
<dbReference type="Pfam" id="PF12974">
    <property type="entry name" value="Phosphonate-bd"/>
    <property type="match status" value="1"/>
</dbReference>
<dbReference type="InterPro" id="IPR003661">
    <property type="entry name" value="HisK_dim/P_dom"/>
</dbReference>
<dbReference type="PANTHER" id="PTHR43065">
    <property type="entry name" value="SENSOR HISTIDINE KINASE"/>
    <property type="match status" value="1"/>
</dbReference>
<evidence type="ECO:0000313" key="6">
    <source>
        <dbReference type="EMBL" id="AXX98598.1"/>
    </source>
</evidence>
<feature type="domain" description="Histidine kinase" evidence="5">
    <location>
        <begin position="372"/>
        <end position="589"/>
    </location>
</feature>
<dbReference type="EMBL" id="CP032125">
    <property type="protein sequence ID" value="AXX98598.1"/>
    <property type="molecule type" value="Genomic_DNA"/>
</dbReference>
<dbReference type="GO" id="GO:0000155">
    <property type="term" value="F:phosphorelay sensor kinase activity"/>
    <property type="evidence" value="ECO:0007669"/>
    <property type="project" value="InterPro"/>
</dbReference>
<dbReference type="Gene3D" id="3.40.190.10">
    <property type="entry name" value="Periplasmic binding protein-like II"/>
    <property type="match status" value="1"/>
</dbReference>
<keyword evidence="7" id="KW-1185">Reference proteome</keyword>
<dbReference type="PROSITE" id="PS50109">
    <property type="entry name" value="HIS_KIN"/>
    <property type="match status" value="1"/>
</dbReference>
<evidence type="ECO:0000256" key="2">
    <source>
        <dbReference type="ARBA" id="ARBA00012438"/>
    </source>
</evidence>
<dbReference type="EC" id="2.7.13.3" evidence="2"/>
<feature type="transmembrane region" description="Helical" evidence="4">
    <location>
        <begin position="6"/>
        <end position="36"/>
    </location>
</feature>
<dbReference type="SMART" id="SM00387">
    <property type="entry name" value="HATPase_c"/>
    <property type="match status" value="1"/>
</dbReference>
<evidence type="ECO:0000259" key="5">
    <source>
        <dbReference type="PROSITE" id="PS50109"/>
    </source>
</evidence>
<dbReference type="CDD" id="cd00082">
    <property type="entry name" value="HisKA"/>
    <property type="match status" value="1"/>
</dbReference>
<accession>A0A347UIC0</accession>
<dbReference type="Pfam" id="PF02518">
    <property type="entry name" value="HATPase_c"/>
    <property type="match status" value="1"/>
</dbReference>
<dbReference type="SUPFAM" id="SSF47384">
    <property type="entry name" value="Homodimeric domain of signal transducing histidine kinase"/>
    <property type="match status" value="1"/>
</dbReference>
<dbReference type="InterPro" id="IPR036097">
    <property type="entry name" value="HisK_dim/P_sf"/>
</dbReference>
<dbReference type="InterPro" id="IPR003594">
    <property type="entry name" value="HATPase_dom"/>
</dbReference>
<keyword evidence="4" id="KW-0812">Transmembrane</keyword>
<proteinExistence type="predicted"/>
<feature type="transmembrane region" description="Helical" evidence="4">
    <location>
        <begin position="314"/>
        <end position="331"/>
    </location>
</feature>
<name>A0A347UIC0_9RHOB</name>
<evidence type="ECO:0000313" key="7">
    <source>
        <dbReference type="Proteomes" id="UP000261704"/>
    </source>
</evidence>
<keyword evidence="3" id="KW-0597">Phosphoprotein</keyword>
<evidence type="ECO:0000256" key="1">
    <source>
        <dbReference type="ARBA" id="ARBA00000085"/>
    </source>
</evidence>
<gene>
    <name evidence="6" type="ORF">BAR1_12090</name>
</gene>
<dbReference type="Proteomes" id="UP000261704">
    <property type="component" value="Chromosome"/>
</dbReference>
<evidence type="ECO:0000256" key="3">
    <source>
        <dbReference type="ARBA" id="ARBA00022553"/>
    </source>
</evidence>
<dbReference type="KEGG" id="pamo:BAR1_12090"/>
<dbReference type="PRINTS" id="PR00344">
    <property type="entry name" value="BCTRLSENSOR"/>
</dbReference>
<keyword evidence="4" id="KW-0472">Membrane</keyword>
<keyword evidence="4" id="KW-1133">Transmembrane helix</keyword>
<dbReference type="SUPFAM" id="SSF55874">
    <property type="entry name" value="ATPase domain of HSP90 chaperone/DNA topoisomerase II/histidine kinase"/>
    <property type="match status" value="1"/>
</dbReference>
<dbReference type="InterPro" id="IPR004358">
    <property type="entry name" value="Sig_transdc_His_kin-like_C"/>
</dbReference>
<dbReference type="OrthoDB" id="9795133at2"/>
<reference evidence="6 7" key="1">
    <citation type="submission" date="2018-09" db="EMBL/GenBank/DDBJ databases">
        <title>Profundibacter amoris BAR1 gen. nov., sp. nov., a new member of the Roseobacter clade isolated at Lokis Castle Vent Field on the Arctic Mid-Oceanic Ridge.</title>
        <authorList>
            <person name="Le Moine Bauer S."/>
            <person name="Sjoeberg A.G."/>
            <person name="L'Haridon S."/>
            <person name="Stokke R."/>
            <person name="Roalkvam I."/>
            <person name="Steen I.H."/>
            <person name="Dahle H."/>
        </authorList>
    </citation>
    <scope>NUCLEOTIDE SEQUENCE [LARGE SCALE GENOMIC DNA]</scope>
    <source>
        <strain evidence="6 7">BAR1</strain>
    </source>
</reference>
<dbReference type="Gene3D" id="1.10.287.130">
    <property type="match status" value="1"/>
</dbReference>
<dbReference type="InterPro" id="IPR005467">
    <property type="entry name" value="His_kinase_dom"/>
</dbReference>
<dbReference type="SUPFAM" id="SSF53850">
    <property type="entry name" value="Periplasmic binding protein-like II"/>
    <property type="match status" value="1"/>
</dbReference>
<evidence type="ECO:0000256" key="4">
    <source>
        <dbReference type="SAM" id="Phobius"/>
    </source>
</evidence>